<feature type="domain" description="Carbohydrate kinase PfkB" evidence="3">
    <location>
        <begin position="9"/>
        <end position="302"/>
    </location>
</feature>
<sequence>MNSKLSRPLAIVGNLNVDLWVRTVSRFPRWDEELVVDSAQMVLAGTAGYIMLAAKGLGIPTFTISTIGNDAFGRFLLEEMKNHGLSCEGVIVMEGEETSLGIIFVGDKGQRGILSTLGAHSKMDLTLVRSRDSLISSCEEIFLCGNYLLPLMSPSHIQDFAKELQERGQIVFFDPSWDPSGWTDVTRKSTYSLLQHVDVYLPNQEELLHLTAKNSLDEALQEIRPRIAGEAVIKMGERGALYINKSEEIYFEGFRVEAVNTVGAGDVFDLGYLYARRCGWPPYQRLQFACALAAMVISQHRDRQYPKLSEVLNFLQKKTHDNFWDF</sequence>
<dbReference type="OrthoDB" id="9813569at2"/>
<evidence type="ECO:0000313" key="4">
    <source>
        <dbReference type="EMBL" id="ACZ41062.1"/>
    </source>
</evidence>
<evidence type="ECO:0000313" key="5">
    <source>
        <dbReference type="Proteomes" id="UP000000323"/>
    </source>
</evidence>
<evidence type="ECO:0000259" key="3">
    <source>
        <dbReference type="Pfam" id="PF00294"/>
    </source>
</evidence>
<keyword evidence="1" id="KW-0808">Transferase</keyword>
<keyword evidence="2" id="KW-0418">Kinase</keyword>
<proteinExistence type="predicted"/>
<dbReference type="STRING" id="525904.Tter_0140"/>
<name>D1CDQ6_THET1</name>
<gene>
    <name evidence="4" type="ordered locus">Tter_0140</name>
</gene>
<dbReference type="Gene3D" id="3.40.1190.20">
    <property type="match status" value="1"/>
</dbReference>
<dbReference type="AlphaFoldDB" id="D1CDQ6"/>
<organism evidence="4 5">
    <name type="scientific">Thermobaculum terrenum (strain ATCC BAA-798 / CCMEE 7001 / YNP1)</name>
    <dbReference type="NCBI Taxonomy" id="525904"/>
    <lineage>
        <taxon>Bacteria</taxon>
        <taxon>Bacillati</taxon>
        <taxon>Chloroflexota</taxon>
        <taxon>Chloroflexia</taxon>
        <taxon>Candidatus Thermobaculales</taxon>
        <taxon>Candidatus Thermobaculaceae</taxon>
        <taxon>Thermobaculum</taxon>
    </lineage>
</organism>
<dbReference type="HOGENOM" id="CLU_027634_2_2_0"/>
<dbReference type="KEGG" id="ttr:Tter_0140"/>
<accession>D1CDQ6</accession>
<evidence type="ECO:0000256" key="2">
    <source>
        <dbReference type="ARBA" id="ARBA00022777"/>
    </source>
</evidence>
<dbReference type="Proteomes" id="UP000000323">
    <property type="component" value="Chromosome 1"/>
</dbReference>
<dbReference type="InterPro" id="IPR029056">
    <property type="entry name" value="Ribokinase-like"/>
</dbReference>
<dbReference type="PANTHER" id="PTHR10584:SF166">
    <property type="entry name" value="RIBOKINASE"/>
    <property type="match status" value="1"/>
</dbReference>
<dbReference type="Pfam" id="PF00294">
    <property type="entry name" value="PfkB"/>
    <property type="match status" value="1"/>
</dbReference>
<dbReference type="eggNOG" id="COG0524">
    <property type="taxonomic scope" value="Bacteria"/>
</dbReference>
<keyword evidence="5" id="KW-1185">Reference proteome</keyword>
<dbReference type="SUPFAM" id="SSF53613">
    <property type="entry name" value="Ribokinase-like"/>
    <property type="match status" value="1"/>
</dbReference>
<dbReference type="GO" id="GO:0016301">
    <property type="term" value="F:kinase activity"/>
    <property type="evidence" value="ECO:0007669"/>
    <property type="project" value="UniProtKB-KW"/>
</dbReference>
<dbReference type="EMBL" id="CP001825">
    <property type="protein sequence ID" value="ACZ41062.1"/>
    <property type="molecule type" value="Genomic_DNA"/>
</dbReference>
<evidence type="ECO:0000256" key="1">
    <source>
        <dbReference type="ARBA" id="ARBA00022679"/>
    </source>
</evidence>
<dbReference type="PANTHER" id="PTHR10584">
    <property type="entry name" value="SUGAR KINASE"/>
    <property type="match status" value="1"/>
</dbReference>
<reference evidence="5" key="1">
    <citation type="journal article" date="2010" name="Stand. Genomic Sci.">
        <title>Complete genome sequence of 'Thermobaculum terrenum' type strain (YNP1).</title>
        <authorList>
            <person name="Kiss H."/>
            <person name="Cleland D."/>
            <person name="Lapidus A."/>
            <person name="Lucas S."/>
            <person name="Glavina Del Rio T."/>
            <person name="Nolan M."/>
            <person name="Tice H."/>
            <person name="Han C."/>
            <person name="Goodwin L."/>
            <person name="Pitluck S."/>
            <person name="Liolios K."/>
            <person name="Ivanova N."/>
            <person name="Mavromatis K."/>
            <person name="Ovchinnikova G."/>
            <person name="Pati A."/>
            <person name="Chen A."/>
            <person name="Palaniappan K."/>
            <person name="Land M."/>
            <person name="Hauser L."/>
            <person name="Chang Y."/>
            <person name="Jeffries C."/>
            <person name="Lu M."/>
            <person name="Brettin T."/>
            <person name="Detter J."/>
            <person name="Goker M."/>
            <person name="Tindall B."/>
            <person name="Beck B."/>
            <person name="McDermott T."/>
            <person name="Woyke T."/>
            <person name="Bristow J."/>
            <person name="Eisen J."/>
            <person name="Markowitz V."/>
            <person name="Hugenholtz P."/>
            <person name="Kyrpides N."/>
            <person name="Klenk H."/>
            <person name="Cheng J."/>
        </authorList>
    </citation>
    <scope>NUCLEOTIDE SEQUENCE [LARGE SCALE GENOMIC DNA]</scope>
    <source>
        <strain evidence="5">ATCC BAA-798 / YNP1</strain>
    </source>
</reference>
<dbReference type="RefSeq" id="WP_012874097.1">
    <property type="nucleotide sequence ID" value="NC_013525.1"/>
</dbReference>
<protein>
    <submittedName>
        <fullName evidence="4">PfkB domain protein</fullName>
    </submittedName>
</protein>
<dbReference type="InterPro" id="IPR011611">
    <property type="entry name" value="PfkB_dom"/>
</dbReference>